<sequence length="100" mass="10124">MSLTDKPAVFADGIMDASVHYGVARITLAQLGPDGKAQPSGQLMVPLVQLPAMANALAALVRQIEAKLKETPATAAAPAQPAAAPGEATPMPGAFTFGSR</sequence>
<dbReference type="EMBL" id="SACL01000005">
    <property type="protein sequence ID" value="RVT95673.1"/>
    <property type="molecule type" value="Genomic_DNA"/>
</dbReference>
<evidence type="ECO:0008006" key="4">
    <source>
        <dbReference type="Google" id="ProtNLM"/>
    </source>
</evidence>
<evidence type="ECO:0000313" key="3">
    <source>
        <dbReference type="Proteomes" id="UP000282957"/>
    </source>
</evidence>
<proteinExistence type="predicted"/>
<organism evidence="2 3">
    <name type="scientific">Rhodovarius crocodyli</name>
    <dbReference type="NCBI Taxonomy" id="1979269"/>
    <lineage>
        <taxon>Bacteria</taxon>
        <taxon>Pseudomonadati</taxon>
        <taxon>Pseudomonadota</taxon>
        <taxon>Alphaproteobacteria</taxon>
        <taxon>Acetobacterales</taxon>
        <taxon>Roseomonadaceae</taxon>
        <taxon>Rhodovarius</taxon>
    </lineage>
</organism>
<gene>
    <name evidence="2" type="ORF">EOD42_15865</name>
</gene>
<feature type="compositionally biased region" description="Low complexity" evidence="1">
    <location>
        <begin position="71"/>
        <end position="90"/>
    </location>
</feature>
<evidence type="ECO:0000256" key="1">
    <source>
        <dbReference type="SAM" id="MobiDB-lite"/>
    </source>
</evidence>
<reference evidence="2 3" key="1">
    <citation type="submission" date="2019-01" db="EMBL/GenBank/DDBJ databases">
        <authorList>
            <person name="Chen W.-M."/>
        </authorList>
    </citation>
    <scope>NUCLEOTIDE SEQUENCE [LARGE SCALE GENOMIC DNA]</scope>
    <source>
        <strain evidence="2 3">CCP-6</strain>
    </source>
</reference>
<dbReference type="RefSeq" id="WP_127788533.1">
    <property type="nucleotide sequence ID" value="NZ_SACL01000005.1"/>
</dbReference>
<dbReference type="OrthoDB" id="7278324at2"/>
<evidence type="ECO:0000313" key="2">
    <source>
        <dbReference type="EMBL" id="RVT95673.1"/>
    </source>
</evidence>
<protein>
    <recommendedName>
        <fullName evidence="4">DUF3467 domain-containing protein</fullName>
    </recommendedName>
</protein>
<dbReference type="Proteomes" id="UP000282957">
    <property type="component" value="Unassembled WGS sequence"/>
</dbReference>
<feature type="region of interest" description="Disordered" evidence="1">
    <location>
        <begin position="71"/>
        <end position="100"/>
    </location>
</feature>
<comment type="caution">
    <text evidence="2">The sequence shown here is derived from an EMBL/GenBank/DDBJ whole genome shotgun (WGS) entry which is preliminary data.</text>
</comment>
<accession>A0A437MDM3</accession>
<dbReference type="AlphaFoldDB" id="A0A437MDM3"/>
<name>A0A437MDM3_9PROT</name>
<keyword evidence="3" id="KW-1185">Reference proteome</keyword>